<evidence type="ECO:0000313" key="2">
    <source>
        <dbReference type="EMBL" id="KAF5319059.1"/>
    </source>
</evidence>
<evidence type="ECO:0000256" key="1">
    <source>
        <dbReference type="SAM" id="SignalP"/>
    </source>
</evidence>
<accession>A0A8H5B9C5</accession>
<dbReference type="Proteomes" id="UP000541558">
    <property type="component" value="Unassembled WGS sequence"/>
</dbReference>
<gene>
    <name evidence="2" type="ORF">D9611_012668</name>
</gene>
<keyword evidence="3" id="KW-1185">Reference proteome</keyword>
<organism evidence="2 3">
    <name type="scientific">Ephemerocybe angulata</name>
    <dbReference type="NCBI Taxonomy" id="980116"/>
    <lineage>
        <taxon>Eukaryota</taxon>
        <taxon>Fungi</taxon>
        <taxon>Dikarya</taxon>
        <taxon>Basidiomycota</taxon>
        <taxon>Agaricomycotina</taxon>
        <taxon>Agaricomycetes</taxon>
        <taxon>Agaricomycetidae</taxon>
        <taxon>Agaricales</taxon>
        <taxon>Agaricineae</taxon>
        <taxon>Psathyrellaceae</taxon>
        <taxon>Ephemerocybe</taxon>
    </lineage>
</organism>
<dbReference type="EMBL" id="JAACJK010000175">
    <property type="protein sequence ID" value="KAF5319059.1"/>
    <property type="molecule type" value="Genomic_DNA"/>
</dbReference>
<dbReference type="OrthoDB" id="542013at2759"/>
<dbReference type="AlphaFoldDB" id="A0A8H5B9C5"/>
<keyword evidence="1" id="KW-0732">Signal</keyword>
<feature type="signal peptide" evidence="1">
    <location>
        <begin position="1"/>
        <end position="24"/>
    </location>
</feature>
<proteinExistence type="predicted"/>
<reference evidence="2 3" key="1">
    <citation type="journal article" date="2020" name="ISME J.">
        <title>Uncovering the hidden diversity of litter-decomposition mechanisms in mushroom-forming fungi.</title>
        <authorList>
            <person name="Floudas D."/>
            <person name="Bentzer J."/>
            <person name="Ahren D."/>
            <person name="Johansson T."/>
            <person name="Persson P."/>
            <person name="Tunlid A."/>
        </authorList>
    </citation>
    <scope>NUCLEOTIDE SEQUENCE [LARGE SCALE GENOMIC DNA]</scope>
    <source>
        <strain evidence="2 3">CBS 175.51</strain>
    </source>
</reference>
<protein>
    <submittedName>
        <fullName evidence="2">Uncharacterized protein</fullName>
    </submittedName>
</protein>
<feature type="chain" id="PRO_5034997945" evidence="1">
    <location>
        <begin position="25"/>
        <end position="119"/>
    </location>
</feature>
<name>A0A8H5B9C5_9AGAR</name>
<comment type="caution">
    <text evidence="2">The sequence shown here is derived from an EMBL/GenBank/DDBJ whole genome shotgun (WGS) entry which is preliminary data.</text>
</comment>
<evidence type="ECO:0000313" key="3">
    <source>
        <dbReference type="Proteomes" id="UP000541558"/>
    </source>
</evidence>
<sequence length="119" mass="13408">MAWHTSLHLLIKVLITFFVRPRLADQLKATPVVVTSVKAGLCHSSLRREFTGIRRLFVDILERFFARTTKEGGRMLTFAAVGSAENPSDKLRGAYINLDQVDDPGDHADIAMFFLERFG</sequence>